<evidence type="ECO:0000313" key="4">
    <source>
        <dbReference type="Proteomes" id="UP000503330"/>
    </source>
</evidence>
<evidence type="ECO:0000313" key="1">
    <source>
        <dbReference type="EMBL" id="QJA03252.1"/>
    </source>
</evidence>
<evidence type="ECO:0000313" key="3">
    <source>
        <dbReference type="Proteomes" id="UP000260025"/>
    </source>
</evidence>
<gene>
    <name evidence="2" type="ORF">DXA38_21950</name>
    <name evidence="1" type="ORF">G4D54_12735</name>
</gene>
<accession>A0A3E2VER0</accession>
<proteinExistence type="predicted"/>
<dbReference type="Proteomes" id="UP000260025">
    <property type="component" value="Unassembled WGS sequence"/>
</dbReference>
<organism evidence="2 3">
    <name type="scientific">Clostridium innocuum</name>
    <dbReference type="NCBI Taxonomy" id="1522"/>
    <lineage>
        <taxon>Bacteria</taxon>
        <taxon>Bacillati</taxon>
        <taxon>Bacillota</taxon>
        <taxon>Clostridia</taxon>
        <taxon>Eubacteriales</taxon>
        <taxon>Clostridiaceae</taxon>
        <taxon>Clostridium</taxon>
    </lineage>
</organism>
<dbReference type="AlphaFoldDB" id="A0A3E2VER0"/>
<dbReference type="GeneID" id="61926418"/>
<dbReference type="Proteomes" id="UP000503330">
    <property type="component" value="Chromosome"/>
</dbReference>
<sequence length="161" mass="19528">MEKQEVISIEELKQGFCSETMKQGFLWSGYSKNQLDDYLKTRKERDLLYLVYSLMNRCDLYFKKMVCTYDMWIVNTRLYGESSFCLVYTIYTMNNNHLDKKDSIVAYLEHEDDTYVLDFKEYKMTVCEERKRQRDHDMEVGRFILQCYVDLLNDLLQEVEI</sequence>
<protein>
    <submittedName>
        <fullName evidence="2">Uncharacterized protein</fullName>
    </submittedName>
</protein>
<dbReference type="EMBL" id="CP048838">
    <property type="protein sequence ID" value="QJA03252.1"/>
    <property type="molecule type" value="Genomic_DNA"/>
</dbReference>
<dbReference type="OrthoDB" id="9860323at2"/>
<reference evidence="2 3" key="1">
    <citation type="submission" date="2018-08" db="EMBL/GenBank/DDBJ databases">
        <title>A genome reference for cultivated species of the human gut microbiota.</title>
        <authorList>
            <person name="Zou Y."/>
            <person name="Xue W."/>
            <person name="Luo G."/>
        </authorList>
    </citation>
    <scope>NUCLEOTIDE SEQUENCE [LARGE SCALE GENOMIC DNA]</scope>
    <source>
        <strain evidence="2 3">OF01-2LB</strain>
    </source>
</reference>
<dbReference type="EMBL" id="QVEV01000075">
    <property type="protein sequence ID" value="RGC08658.1"/>
    <property type="molecule type" value="Genomic_DNA"/>
</dbReference>
<reference evidence="1 4" key="2">
    <citation type="submission" date="2020-02" db="EMBL/GenBank/DDBJ databases">
        <authorList>
            <person name="Kociolek L.K."/>
            <person name="Ozer E.A."/>
        </authorList>
    </citation>
    <scope>NUCLEOTIDE SEQUENCE [LARGE SCALE GENOMIC DNA]</scope>
    <source>
        <strain evidence="1 4">ATCC 14501</strain>
    </source>
</reference>
<name>A0A3E2VER0_CLOIN</name>
<dbReference type="RefSeq" id="WP_002610723.1">
    <property type="nucleotide sequence ID" value="NZ_BAAACC010000032.1"/>
</dbReference>
<evidence type="ECO:0000313" key="2">
    <source>
        <dbReference type="EMBL" id="RGC08658.1"/>
    </source>
</evidence>